<dbReference type="GO" id="GO:0044423">
    <property type="term" value="C:virion component"/>
    <property type="evidence" value="ECO:0007669"/>
    <property type="project" value="UniProtKB-KW"/>
</dbReference>
<name>A0A076V4U8_HV1</name>
<reference evidence="5" key="1">
    <citation type="journal article" date="2014" name="Transfusion">
        <title>Enhanced detection of viral diversity using partial and near full-length genomes of human immunodeficiency virus Type 1 provirus deep sequencing data from recently infected donors at four blood centers in Brazil.</title>
        <authorList>
            <consortium name="International Component of the NHLBI Recipient Epidemiology and Donor Evaluation Study-III (REDS-III)"/>
            <person name="Pessoa R."/>
            <person name="Watanabe J.T."/>
            <person name="Calabria P."/>
            <person name="Alencar C.S."/>
            <person name="Loureiro P."/>
            <person name="Lopes M.E."/>
            <person name="Proetti A.B."/>
            <person name="Felix A.C."/>
            <person name="Sabino E.C."/>
            <person name="Busch M.P."/>
            <person name="Sanabani S.S."/>
        </authorList>
    </citation>
    <scope>NUCLEOTIDE SEQUENCE</scope>
    <source>
        <strain evidence="5">10BR_SP049</strain>
    </source>
</reference>
<evidence type="ECO:0000256" key="4">
    <source>
        <dbReference type="RuleBase" id="RU364021"/>
    </source>
</evidence>
<evidence type="ECO:0000256" key="1">
    <source>
        <dbReference type="ARBA" id="ARBA00022562"/>
    </source>
</evidence>
<protein>
    <recommendedName>
        <fullName evidence="4">Protein Vpr</fullName>
    </recommendedName>
    <alternativeName>
        <fullName evidence="4">Viral protein R</fullName>
    </alternativeName>
</protein>
<keyword evidence="2 4" id="KW-0945">Host-virus interaction</keyword>
<comment type="function">
    <text evidence="4">During virus entry, plays a role in the transport of the viral pre-integration (PIC) complex to the host nucleus. This function is crucial for viral infection of non-dividing macrophages. May act directly at the nuclear pore complex, by binding nucleoporins phenylalanine-glycine (FG)-repeat regions.</text>
</comment>
<keyword evidence="4" id="KW-0805">Transcription regulation</keyword>
<evidence type="ECO:0000313" key="5">
    <source>
        <dbReference type="EMBL" id="AIK20533.1"/>
    </source>
</evidence>
<evidence type="ECO:0000256" key="2">
    <source>
        <dbReference type="ARBA" id="ARBA00022581"/>
    </source>
</evidence>
<organismHost>
    <name type="scientific">Homo sapiens</name>
    <name type="common">Human</name>
    <dbReference type="NCBI Taxonomy" id="9606"/>
</organismHost>
<proteinExistence type="predicted"/>
<dbReference type="GO" id="GO:0075732">
    <property type="term" value="P:viral penetration into host nucleus"/>
    <property type="evidence" value="ECO:0007669"/>
    <property type="project" value="UniProtKB-KW"/>
</dbReference>
<keyword evidence="1 4" id="KW-1048">Host nucleus</keyword>
<evidence type="ECO:0000256" key="3">
    <source>
        <dbReference type="ARBA" id="ARBA00022844"/>
    </source>
</evidence>
<dbReference type="InterPro" id="IPR000012">
    <property type="entry name" value="RetroV_VpR/X"/>
</dbReference>
<keyword evidence="4" id="KW-0010">Activator</keyword>
<gene>
    <name evidence="4 5" type="primary">vpr</name>
</gene>
<comment type="function">
    <text evidence="4">During virus replication, may deplete host UNG protein, and incude G2-M cell cycle arrest. Acts by targeting specific host proteins for degradation by the 26S proteasome, through association with the cellular CUL4A-DDB1 E3 ligase complex by direct interaction with host VPRPB/DCAF-1. Cell cycle arrest reportedly occurs within hours of infection and is not blocked by antiviral agents, suggesting that it is initiated by the VPR carried into the virion. Additionally, VPR induces apoptosis in a cell cycle dependent manner suggesting that these two effects are mechanistically linked. Detected in the serum and cerebrospinal fluid of AIDS patient, VPR may also induce cell death to bystander cells.</text>
</comment>
<sequence length="96" mass="11618">MEQTPENQGPQKEPYNKWTLKLLKKLKKEAVKHFPKTWLHNLRQYIYNTYRNTWTEVKAIIKILQQLLFIHFRIKCQHSKIGIVRQKKAKNEASKS</sequence>
<comment type="subcellular location">
    <subcellularLocation>
        <location evidence="4">Virion</location>
    </subcellularLocation>
    <subcellularLocation>
        <location evidence="4">Host nucleus</location>
    </subcellularLocation>
</comment>
<accession>A0A076V4U8</accession>
<keyword evidence="4" id="KW-1163">Viral penetration into host nucleus</keyword>
<organism evidence="5">
    <name type="scientific">Human immunodeficiency virus type 1</name>
    <name type="common">HIV-1</name>
    <dbReference type="NCBI Taxonomy" id="11676"/>
    <lineage>
        <taxon>Viruses</taxon>
        <taxon>Riboviria</taxon>
        <taxon>Pararnavirae</taxon>
        <taxon>Artverviricota</taxon>
        <taxon>Revtraviricetes</taxon>
        <taxon>Ortervirales</taxon>
        <taxon>Retroviridae</taxon>
        <taxon>Orthoretrovirinae</taxon>
        <taxon>Lentivirus</taxon>
        <taxon>Lentivirus humimdef1</taxon>
    </lineage>
</organism>
<dbReference type="GO" id="GO:0043657">
    <property type="term" value="C:host cell"/>
    <property type="evidence" value="ECO:0007669"/>
    <property type="project" value="GOC"/>
</dbReference>
<dbReference type="Gene3D" id="1.20.5.90">
    <property type="entry name" value="VpR/VpX protein, C-terminal domain"/>
    <property type="match status" value="1"/>
</dbReference>
<keyword evidence="4" id="KW-0804">Transcription</keyword>
<keyword evidence="4" id="KW-1160">Virus entry into host cell</keyword>
<dbReference type="GO" id="GO:0042025">
    <property type="term" value="C:host cell nucleus"/>
    <property type="evidence" value="ECO:0007669"/>
    <property type="project" value="UniProtKB-SubCell"/>
</dbReference>
<dbReference type="Pfam" id="PF00522">
    <property type="entry name" value="VPR"/>
    <property type="match status" value="1"/>
</dbReference>
<dbReference type="EMBL" id="KJ849827">
    <property type="protein sequence ID" value="AIK20533.1"/>
    <property type="molecule type" value="Genomic_DNA"/>
</dbReference>
<dbReference type="PRINTS" id="PR00444">
    <property type="entry name" value="HIVVPRVPX"/>
</dbReference>
<dbReference type="GO" id="GO:0046718">
    <property type="term" value="P:symbiont entry into host cell"/>
    <property type="evidence" value="ECO:0007669"/>
    <property type="project" value="UniProtKB-KW"/>
</dbReference>
<keyword evidence="3 4" id="KW-0946">Virion</keyword>
<keyword evidence="4" id="KW-0131">Cell cycle</keyword>
<dbReference type="Gene3D" id="6.10.210.10">
    <property type="match status" value="1"/>
</dbReference>